<feature type="transmembrane region" description="Helical" evidence="1">
    <location>
        <begin position="486"/>
        <end position="515"/>
    </location>
</feature>
<evidence type="ECO:0000313" key="2">
    <source>
        <dbReference type="EMBL" id="KZP12171.1"/>
    </source>
</evidence>
<accession>A0A166B161</accession>
<keyword evidence="3" id="KW-1185">Reference proteome</keyword>
<keyword evidence="1" id="KW-1133">Transmembrane helix</keyword>
<sequence>MRQAHILQIRPAEATLTLNKTRAAQSSSESCAAESNIWTLRSARFTRLPHVLKEACNIACSELVWIILAVMCRVRVIEIGDGEMLRIKTVWTVFAVLYQFIATAPLADVLAYVFFCEWNCGGIQRRSKGGIAVSTLAVGLVDRGIYASFKRSSLPFILAFLASLFATILSAVAPAVISINPIHLNQTAYFSVGTFFNTSAGAEFTSNALVFLEQIQNFSYGYDMPAGTLFSMPSREYLSQNPSWTFDVVHYNYTCSYRAPTYQLSLQAQDSSAWESVEWVVDDAKYIFDTTSVPGVRPALTDRTGFFETGLVQLAIGVWPLINWFGAENNGTIAWFFIGTTYGHAGFDELPWRIEFLSLENIPTQNTTYNSTGFSDLWPLAAVPQSAIDESASEEEESGTFGYGPILSAILNPLLQGDGSSQKFSARRSWKRDFPLSPVNWAAGALTLQALGNASKISSVNGVAYYDFPLAPEVSVTALQTSLEQLAATIGLVVLIVILAIALLIVGIGSLPLTVSTVERVLQRNNGNNGDSERIAMNTSYESIPLKYLSE</sequence>
<dbReference type="STRING" id="436010.A0A166B161"/>
<proteinExistence type="predicted"/>
<evidence type="ECO:0000313" key="3">
    <source>
        <dbReference type="Proteomes" id="UP000076532"/>
    </source>
</evidence>
<dbReference type="Proteomes" id="UP000076532">
    <property type="component" value="Unassembled WGS sequence"/>
</dbReference>
<gene>
    <name evidence="2" type="ORF">FIBSPDRAFT_898391</name>
</gene>
<name>A0A166B161_9AGAM</name>
<keyword evidence="1" id="KW-0812">Transmembrane</keyword>
<dbReference type="EMBL" id="KV417651">
    <property type="protein sequence ID" value="KZP12171.1"/>
    <property type="molecule type" value="Genomic_DNA"/>
</dbReference>
<feature type="transmembrane region" description="Helical" evidence="1">
    <location>
        <begin position="156"/>
        <end position="177"/>
    </location>
</feature>
<dbReference type="AlphaFoldDB" id="A0A166B161"/>
<evidence type="ECO:0000256" key="1">
    <source>
        <dbReference type="SAM" id="Phobius"/>
    </source>
</evidence>
<dbReference type="OrthoDB" id="3028494at2759"/>
<protein>
    <submittedName>
        <fullName evidence="2">Uncharacterized protein</fullName>
    </submittedName>
</protein>
<reference evidence="2 3" key="1">
    <citation type="journal article" date="2016" name="Mol. Biol. Evol.">
        <title>Comparative Genomics of Early-Diverging Mushroom-Forming Fungi Provides Insights into the Origins of Lignocellulose Decay Capabilities.</title>
        <authorList>
            <person name="Nagy L.G."/>
            <person name="Riley R."/>
            <person name="Tritt A."/>
            <person name="Adam C."/>
            <person name="Daum C."/>
            <person name="Floudas D."/>
            <person name="Sun H."/>
            <person name="Yadav J.S."/>
            <person name="Pangilinan J."/>
            <person name="Larsson K.H."/>
            <person name="Matsuura K."/>
            <person name="Barry K."/>
            <person name="Labutti K."/>
            <person name="Kuo R."/>
            <person name="Ohm R.A."/>
            <person name="Bhattacharya S.S."/>
            <person name="Shirouzu T."/>
            <person name="Yoshinaga Y."/>
            <person name="Martin F.M."/>
            <person name="Grigoriev I.V."/>
            <person name="Hibbett D.S."/>
        </authorList>
    </citation>
    <scope>NUCLEOTIDE SEQUENCE [LARGE SCALE GENOMIC DNA]</scope>
    <source>
        <strain evidence="2 3">CBS 109695</strain>
    </source>
</reference>
<feature type="transmembrane region" description="Helical" evidence="1">
    <location>
        <begin position="91"/>
        <end position="115"/>
    </location>
</feature>
<organism evidence="2 3">
    <name type="scientific">Athelia psychrophila</name>
    <dbReference type="NCBI Taxonomy" id="1759441"/>
    <lineage>
        <taxon>Eukaryota</taxon>
        <taxon>Fungi</taxon>
        <taxon>Dikarya</taxon>
        <taxon>Basidiomycota</taxon>
        <taxon>Agaricomycotina</taxon>
        <taxon>Agaricomycetes</taxon>
        <taxon>Agaricomycetidae</taxon>
        <taxon>Atheliales</taxon>
        <taxon>Atheliaceae</taxon>
        <taxon>Athelia</taxon>
    </lineage>
</organism>
<keyword evidence="1" id="KW-0472">Membrane</keyword>